<evidence type="ECO:0000313" key="1">
    <source>
        <dbReference type="EMBL" id="SGY26578.1"/>
    </source>
</evidence>
<evidence type="ECO:0000313" key="2">
    <source>
        <dbReference type="Proteomes" id="UP000249464"/>
    </source>
</evidence>
<name>A0A2X0M0U3_9BASI</name>
<proteinExistence type="predicted"/>
<dbReference type="AlphaFoldDB" id="A0A2X0M0U3"/>
<reference evidence="1 2" key="1">
    <citation type="submission" date="2016-11" db="EMBL/GenBank/DDBJ databases">
        <authorList>
            <person name="Jaros S."/>
            <person name="Januszkiewicz K."/>
            <person name="Wedrychowicz H."/>
        </authorList>
    </citation>
    <scope>NUCLEOTIDE SEQUENCE [LARGE SCALE GENOMIC DNA]</scope>
</reference>
<protein>
    <submittedName>
        <fullName evidence="1">BQ5605_C018g08748 protein</fullName>
    </submittedName>
</protein>
<dbReference type="EMBL" id="FQNC01000020">
    <property type="protein sequence ID" value="SGY26578.1"/>
    <property type="molecule type" value="Genomic_DNA"/>
</dbReference>
<dbReference type="Proteomes" id="UP000249464">
    <property type="component" value="Unassembled WGS sequence"/>
</dbReference>
<sequence length="208" mass="22308">MAGRSIAEKDRSPGWSCSCEDVAELGGPWWDLDAAGECAGMPGITSETSEGACECLREWRDLDSWAPSLASSLGSPAVSYVPVIRYFSIPELEEQGSGVHDVLMNTQAITGLRYRVDVHRAVAALRCDELVSRVPCDALHKSGVFGNLVQQISLGHVEEIDCVIDASHRNVGAIRGEAQIVDFLPGGCTGRVRGYGGSRAMCRKVVSQ</sequence>
<keyword evidence="2" id="KW-1185">Reference proteome</keyword>
<organism evidence="1 2">
    <name type="scientific">Microbotryum silenes-dioicae</name>
    <dbReference type="NCBI Taxonomy" id="796604"/>
    <lineage>
        <taxon>Eukaryota</taxon>
        <taxon>Fungi</taxon>
        <taxon>Dikarya</taxon>
        <taxon>Basidiomycota</taxon>
        <taxon>Pucciniomycotina</taxon>
        <taxon>Microbotryomycetes</taxon>
        <taxon>Microbotryales</taxon>
        <taxon>Microbotryaceae</taxon>
        <taxon>Microbotryum</taxon>
    </lineage>
</organism>
<gene>
    <name evidence="1" type="primary">BQ5605_C018g08748</name>
    <name evidence="1" type="ORF">BQ5605_C018G08748</name>
</gene>
<accession>A0A2X0M0U3</accession>